<keyword evidence="7" id="KW-1185">Reference proteome</keyword>
<dbReference type="PANTHER" id="PTHR43002">
    <property type="entry name" value="GLYCOGEN DEBRANCHING ENZYME"/>
    <property type="match status" value="1"/>
</dbReference>
<feature type="domain" description="Glycosyl hydrolase family 13 catalytic" evidence="5">
    <location>
        <begin position="172"/>
        <end position="579"/>
    </location>
</feature>
<dbReference type="Proteomes" id="UP000324065">
    <property type="component" value="Unassembled WGS sequence"/>
</dbReference>
<keyword evidence="3" id="KW-0326">Glycosidase</keyword>
<gene>
    <name evidence="6" type="primary">glgX</name>
    <name evidence="6" type="ORF">F1188_07250</name>
</gene>
<dbReference type="Gene3D" id="2.60.40.10">
    <property type="entry name" value="Immunoglobulins"/>
    <property type="match status" value="1"/>
</dbReference>
<name>A0A5M6IDR9_9PROT</name>
<evidence type="ECO:0000256" key="3">
    <source>
        <dbReference type="ARBA" id="ARBA00023295"/>
    </source>
</evidence>
<comment type="similarity">
    <text evidence="1">Belongs to the glycosyl hydrolase 13 family.</text>
</comment>
<dbReference type="SMART" id="SM00642">
    <property type="entry name" value="Aamy"/>
    <property type="match status" value="1"/>
</dbReference>
<evidence type="ECO:0000256" key="1">
    <source>
        <dbReference type="ARBA" id="ARBA00008061"/>
    </source>
</evidence>
<feature type="region of interest" description="Disordered" evidence="4">
    <location>
        <begin position="476"/>
        <end position="499"/>
    </location>
</feature>
<sequence>MGGKPGIPPPDLRVWPGHPWPLGATWDGRGVNFALFSERAERVQLCLFDARGRETRVDLPEYTDEVWHGYLPDIGPGQTYGYRVHGPHAPERGLWFNPHKLLLDPYARALTGTLDWAGPHFCFQLGHPRADLSFCTRDNADTMLKCQVVETGAGSGSFRPPRHNWHTSILYEMHVRGFTMRHPDVHESYRGTLAGLSAPAVVDYLRGLGITAVELLPVQAFLDDRHLYIRGLRNYWGYNPIGFFAPHPAYLATGQLREFRTFVRTMHDAGIEVILDVVYNHTGEGNHMGPMLSFRGIDNTSYYRLVPGNERYYLDSSGCGNTLNFRHHRVVQMVMDSLRYWVEDMGVDGFRFDLASALARESGHFDREAGFLDAARQDPVLCRVKMIAEPWDVGDGGYQLGNFPAGWAEWNDRYRNTVRSFWRGDPGQVPDLATRITGSSDIFARRGRKPWASLNFVTAHDGFTLADLVSYDRKHNEANGEDNRDGTNDNRSWNHGVEGPTPDNAIATLRLRQRVNMLATLLLSQGVPMLLAGDEFGNSQGGNNNPYCQDNATSWLDWDHIGTDGHRLRRLVTWLIRLRRSHIVWHRDRFLRGEPIPGTSVIDALWVNPDGRERTPNDWENSNTRFIGLLLRGEAGFYYVTATGDPRPDESFLLCMHSGVEPLTCRLPALSDGGRWVPLLDTADGPVLSAAPAQADGTPFRMAGRSLVLFRRVSAHAATGPDARRAVAPDPLDRTLGDRTLGDRTLGDPPAGDRPPQHRTRNSRPA</sequence>
<dbReference type="GO" id="GO:0005980">
    <property type="term" value="P:glycogen catabolic process"/>
    <property type="evidence" value="ECO:0007669"/>
    <property type="project" value="InterPro"/>
</dbReference>
<keyword evidence="2" id="KW-0378">Hydrolase</keyword>
<evidence type="ECO:0000313" key="7">
    <source>
        <dbReference type="Proteomes" id="UP000324065"/>
    </source>
</evidence>
<dbReference type="InterPro" id="IPR004193">
    <property type="entry name" value="Glyco_hydro_13_N"/>
</dbReference>
<dbReference type="Gene3D" id="3.20.20.80">
    <property type="entry name" value="Glycosidases"/>
    <property type="match status" value="1"/>
</dbReference>
<dbReference type="SUPFAM" id="SSF51011">
    <property type="entry name" value="Glycosyl hydrolase domain"/>
    <property type="match status" value="1"/>
</dbReference>
<evidence type="ECO:0000256" key="2">
    <source>
        <dbReference type="ARBA" id="ARBA00022801"/>
    </source>
</evidence>
<dbReference type="EMBL" id="VWPJ01000005">
    <property type="protein sequence ID" value="KAA5606212.1"/>
    <property type="molecule type" value="Genomic_DNA"/>
</dbReference>
<dbReference type="SUPFAM" id="SSF81296">
    <property type="entry name" value="E set domains"/>
    <property type="match status" value="1"/>
</dbReference>
<dbReference type="Pfam" id="PF00128">
    <property type="entry name" value="Alpha-amylase"/>
    <property type="match status" value="2"/>
</dbReference>
<dbReference type="InterPro" id="IPR044505">
    <property type="entry name" value="GlgX_Isoamylase_N_E_set"/>
</dbReference>
<reference evidence="6 7" key="1">
    <citation type="submission" date="2019-09" db="EMBL/GenBank/DDBJ databases">
        <title>Genome sequence of Roseospira marina, one of the more divergent members of the non-sulfur purple photosynthetic bacterial family, the Rhodospirillaceae.</title>
        <authorList>
            <person name="Meyer T."/>
            <person name="Kyndt J."/>
        </authorList>
    </citation>
    <scope>NUCLEOTIDE SEQUENCE [LARGE SCALE GENOMIC DNA]</scope>
    <source>
        <strain evidence="6 7">DSM 15113</strain>
    </source>
</reference>
<accession>A0A5M6IDR9</accession>
<evidence type="ECO:0000259" key="5">
    <source>
        <dbReference type="SMART" id="SM00642"/>
    </source>
</evidence>
<evidence type="ECO:0000256" key="4">
    <source>
        <dbReference type="SAM" id="MobiDB-lite"/>
    </source>
</evidence>
<dbReference type="CDD" id="cd02856">
    <property type="entry name" value="E_set_GDE_Isoamylase_N"/>
    <property type="match status" value="1"/>
</dbReference>
<dbReference type="RefSeq" id="WP_150061735.1">
    <property type="nucleotide sequence ID" value="NZ_JACHII010000007.1"/>
</dbReference>
<feature type="region of interest" description="Disordered" evidence="4">
    <location>
        <begin position="719"/>
        <end position="766"/>
    </location>
</feature>
<dbReference type="AlphaFoldDB" id="A0A5M6IDR9"/>
<organism evidence="6 7">
    <name type="scientific">Roseospira marina</name>
    <dbReference type="NCBI Taxonomy" id="140057"/>
    <lineage>
        <taxon>Bacteria</taxon>
        <taxon>Pseudomonadati</taxon>
        <taxon>Pseudomonadota</taxon>
        <taxon>Alphaproteobacteria</taxon>
        <taxon>Rhodospirillales</taxon>
        <taxon>Rhodospirillaceae</taxon>
        <taxon>Roseospira</taxon>
    </lineage>
</organism>
<dbReference type="InterPro" id="IPR014756">
    <property type="entry name" value="Ig_E-set"/>
</dbReference>
<dbReference type="InterPro" id="IPR017853">
    <property type="entry name" value="GH"/>
</dbReference>
<dbReference type="Pfam" id="PF02922">
    <property type="entry name" value="CBM_48"/>
    <property type="match status" value="1"/>
</dbReference>
<feature type="compositionally biased region" description="Basic and acidic residues" evidence="4">
    <location>
        <begin position="722"/>
        <end position="746"/>
    </location>
</feature>
<evidence type="ECO:0000313" key="6">
    <source>
        <dbReference type="EMBL" id="KAA5606212.1"/>
    </source>
</evidence>
<dbReference type="InterPro" id="IPR011837">
    <property type="entry name" value="Glycogen_debranch_GlgX"/>
</dbReference>
<dbReference type="GO" id="GO:0004135">
    <property type="term" value="F:amylo-alpha-1,6-glucosidase activity"/>
    <property type="evidence" value="ECO:0007669"/>
    <property type="project" value="InterPro"/>
</dbReference>
<dbReference type="InterPro" id="IPR006047">
    <property type="entry name" value="GH13_cat_dom"/>
</dbReference>
<comment type="caution">
    <text evidence="6">The sequence shown here is derived from an EMBL/GenBank/DDBJ whole genome shotgun (WGS) entry which is preliminary data.</text>
</comment>
<dbReference type="InterPro" id="IPR013780">
    <property type="entry name" value="Glyco_hydro_b"/>
</dbReference>
<protein>
    <submittedName>
        <fullName evidence="6">Glycogen debranching protein GlgX</fullName>
    </submittedName>
</protein>
<dbReference type="Gene3D" id="2.60.40.1180">
    <property type="entry name" value="Golgi alpha-mannosidase II"/>
    <property type="match status" value="1"/>
</dbReference>
<dbReference type="SUPFAM" id="SSF51445">
    <property type="entry name" value="(Trans)glycosidases"/>
    <property type="match status" value="1"/>
</dbReference>
<dbReference type="InterPro" id="IPR013783">
    <property type="entry name" value="Ig-like_fold"/>
</dbReference>
<dbReference type="NCBIfam" id="TIGR02100">
    <property type="entry name" value="glgX_debranch"/>
    <property type="match status" value="1"/>
</dbReference>
<dbReference type="CDD" id="cd11326">
    <property type="entry name" value="AmyAc_Glg_debranch"/>
    <property type="match status" value="1"/>
</dbReference>
<proteinExistence type="inferred from homology"/>
<feature type="compositionally biased region" description="Basic residues" evidence="4">
    <location>
        <begin position="757"/>
        <end position="766"/>
    </location>
</feature>
<dbReference type="OrthoDB" id="3236218at2"/>
<feature type="compositionally biased region" description="Basic and acidic residues" evidence="4">
    <location>
        <begin position="476"/>
        <end position="488"/>
    </location>
</feature>